<dbReference type="Pfam" id="PF05995">
    <property type="entry name" value="CDO_I"/>
    <property type="match status" value="1"/>
</dbReference>
<name>A0A9W6ZSZ0_9STRA</name>
<dbReference type="EMBL" id="BRXY01000055">
    <property type="protein sequence ID" value="GMH58866.1"/>
    <property type="molecule type" value="Genomic_DNA"/>
</dbReference>
<evidence type="ECO:0000256" key="5">
    <source>
        <dbReference type="ARBA" id="ARBA00023002"/>
    </source>
</evidence>
<organism evidence="10 11">
    <name type="scientific">Triparma strigata</name>
    <dbReference type="NCBI Taxonomy" id="1606541"/>
    <lineage>
        <taxon>Eukaryota</taxon>
        <taxon>Sar</taxon>
        <taxon>Stramenopiles</taxon>
        <taxon>Ochrophyta</taxon>
        <taxon>Bolidophyceae</taxon>
        <taxon>Parmales</taxon>
        <taxon>Triparmaceae</taxon>
        <taxon>Triparma</taxon>
    </lineage>
</organism>
<evidence type="ECO:0000256" key="8">
    <source>
        <dbReference type="PIRSR" id="PIRSR610300-51"/>
    </source>
</evidence>
<dbReference type="GO" id="GO:0008198">
    <property type="term" value="F:ferrous iron binding"/>
    <property type="evidence" value="ECO:0007669"/>
    <property type="project" value="TreeGrafter"/>
</dbReference>
<dbReference type="InterPro" id="IPR014710">
    <property type="entry name" value="RmlC-like_jellyroll"/>
</dbReference>
<feature type="region of interest" description="Disordered" evidence="9">
    <location>
        <begin position="1"/>
        <end position="25"/>
    </location>
</feature>
<keyword evidence="7" id="KW-0883">Thioether bond</keyword>
<dbReference type="CDD" id="cd10548">
    <property type="entry name" value="cupin_CDO"/>
    <property type="match status" value="1"/>
</dbReference>
<dbReference type="Gene3D" id="2.60.120.10">
    <property type="entry name" value="Jelly Rolls"/>
    <property type="match status" value="1"/>
</dbReference>
<dbReference type="PANTHER" id="PTHR12918">
    <property type="entry name" value="CYSTEINE DIOXYGENASE"/>
    <property type="match status" value="1"/>
</dbReference>
<evidence type="ECO:0000256" key="6">
    <source>
        <dbReference type="ARBA" id="ARBA00023004"/>
    </source>
</evidence>
<keyword evidence="5" id="KW-0560">Oxidoreductase</keyword>
<evidence type="ECO:0000256" key="3">
    <source>
        <dbReference type="ARBA" id="ARBA00022723"/>
    </source>
</evidence>
<evidence type="ECO:0000313" key="10">
    <source>
        <dbReference type="EMBL" id="GMH58866.1"/>
    </source>
</evidence>
<sequence length="366" mass="40751">MSSKSSNLEEFHATQAPTDRPSKRPRHLCSLGTGEVIHVLAYTARFDKINEFEFVVQGLARCLYTMESAVTDVRVCHPCCGEVVFIVTFVSKAALSRFCTGPQKTFEEQLEGLISTGDDGKKPSFQRSGTMMPAAHTLDSLLDFLKANVKGDDHTAHDVRTVSKEIERWFPRPSEYEQYISVDPSNPTKYTRNVVHTDENMDVILMCWPAGCKSSIHDHDASSCWVTVVEGEVHEVQYQLPRLDRKFLEAEQKDPANAIGTCGQLKIVNTACLDTGGVTGTYANNDIGIHRVENRSDKLSCSLHIYAPPLRKMKIFDEEGNVHVHLATKSNPVDLGDECGGNECDGVCVLRKGIFDVDAWNKNRVK</sequence>
<dbReference type="PANTHER" id="PTHR12918:SF1">
    <property type="entry name" value="CYSTEINE DIOXYGENASE TYPE 1"/>
    <property type="match status" value="1"/>
</dbReference>
<dbReference type="InterPro" id="IPR010300">
    <property type="entry name" value="CDO_1"/>
</dbReference>
<accession>A0A9W6ZSZ0</accession>
<gene>
    <name evidence="10" type="ORF">TrST_g5254</name>
</gene>
<feature type="binding site" evidence="8">
    <location>
        <position position="217"/>
    </location>
    <ligand>
        <name>Fe cation</name>
        <dbReference type="ChEBI" id="CHEBI:24875"/>
        <note>catalytic</note>
    </ligand>
</feature>
<evidence type="ECO:0000256" key="1">
    <source>
        <dbReference type="ARBA" id="ARBA00006622"/>
    </source>
</evidence>
<keyword evidence="11" id="KW-1185">Reference proteome</keyword>
<feature type="binding site" evidence="8">
    <location>
        <position position="219"/>
    </location>
    <ligand>
        <name>Fe cation</name>
        <dbReference type="ChEBI" id="CHEBI:24875"/>
        <note>catalytic</note>
    </ligand>
</feature>
<dbReference type="EC" id="1.13.11.20" evidence="2"/>
<proteinExistence type="inferred from homology"/>
<comment type="caution">
    <text evidence="10">The sequence shown here is derived from an EMBL/GenBank/DDBJ whole genome shotgun (WGS) entry which is preliminary data.</text>
</comment>
<protein>
    <recommendedName>
        <fullName evidence="2">cysteine dioxygenase</fullName>
        <ecNumber evidence="2">1.13.11.20</ecNumber>
    </recommendedName>
</protein>
<feature type="binding site" evidence="8">
    <location>
        <position position="290"/>
    </location>
    <ligand>
        <name>Fe cation</name>
        <dbReference type="ChEBI" id="CHEBI:24875"/>
        <note>catalytic</note>
    </ligand>
</feature>
<dbReference type="InterPro" id="IPR011051">
    <property type="entry name" value="RmlC_Cupin_sf"/>
</dbReference>
<comment type="similarity">
    <text evidence="1">Belongs to the cysteine dioxygenase family.</text>
</comment>
<evidence type="ECO:0000256" key="2">
    <source>
        <dbReference type="ARBA" id="ARBA00013133"/>
    </source>
</evidence>
<dbReference type="GO" id="GO:0017172">
    <property type="term" value="F:cysteine dioxygenase activity"/>
    <property type="evidence" value="ECO:0007669"/>
    <property type="project" value="UniProtKB-EC"/>
</dbReference>
<evidence type="ECO:0000256" key="9">
    <source>
        <dbReference type="SAM" id="MobiDB-lite"/>
    </source>
</evidence>
<dbReference type="Proteomes" id="UP001165085">
    <property type="component" value="Unassembled WGS sequence"/>
</dbReference>
<keyword evidence="3 8" id="KW-0479">Metal-binding</keyword>
<keyword evidence="6 8" id="KW-0408">Iron</keyword>
<evidence type="ECO:0000256" key="7">
    <source>
        <dbReference type="PIRSR" id="PIRSR610300-50"/>
    </source>
</evidence>
<dbReference type="OrthoDB" id="543511at2759"/>
<dbReference type="AlphaFoldDB" id="A0A9W6ZSZ0"/>
<feature type="cross-link" description="3'-(S-cysteinyl)-tyrosine (Cys-Tyr)" evidence="7">
    <location>
        <begin position="224"/>
        <end position="306"/>
    </location>
</feature>
<evidence type="ECO:0000313" key="11">
    <source>
        <dbReference type="Proteomes" id="UP001165085"/>
    </source>
</evidence>
<dbReference type="SUPFAM" id="SSF51182">
    <property type="entry name" value="RmlC-like cupins"/>
    <property type="match status" value="1"/>
</dbReference>
<evidence type="ECO:0000256" key="4">
    <source>
        <dbReference type="ARBA" id="ARBA00022964"/>
    </source>
</evidence>
<keyword evidence="4" id="KW-0223">Dioxygenase</keyword>
<reference evidence="11" key="1">
    <citation type="journal article" date="2023" name="Commun. Biol.">
        <title>Genome analysis of Parmales, the sister group of diatoms, reveals the evolutionary specialization of diatoms from phago-mixotrophs to photoautotrophs.</title>
        <authorList>
            <person name="Ban H."/>
            <person name="Sato S."/>
            <person name="Yoshikawa S."/>
            <person name="Yamada K."/>
            <person name="Nakamura Y."/>
            <person name="Ichinomiya M."/>
            <person name="Sato N."/>
            <person name="Blanc-Mathieu R."/>
            <person name="Endo H."/>
            <person name="Kuwata A."/>
            <person name="Ogata H."/>
        </authorList>
    </citation>
    <scope>NUCLEOTIDE SEQUENCE [LARGE SCALE GENOMIC DNA]</scope>
    <source>
        <strain evidence="11">NIES 3701</strain>
    </source>
</reference>